<dbReference type="RefSeq" id="WP_091698391.1">
    <property type="nucleotide sequence ID" value="NZ_FPCG01000009.1"/>
</dbReference>
<proteinExistence type="predicted"/>
<keyword evidence="1" id="KW-1133">Transmembrane helix</keyword>
<accession>A0A1I7MQ33</accession>
<feature type="transmembrane region" description="Helical" evidence="1">
    <location>
        <begin position="6"/>
        <end position="27"/>
    </location>
</feature>
<dbReference type="AlphaFoldDB" id="A0A1I7MQ33"/>
<organism evidence="2 3">
    <name type="scientific">Micrococcus terreus</name>
    <dbReference type="NCBI Taxonomy" id="574650"/>
    <lineage>
        <taxon>Bacteria</taxon>
        <taxon>Bacillati</taxon>
        <taxon>Actinomycetota</taxon>
        <taxon>Actinomycetes</taxon>
        <taxon>Micrococcales</taxon>
        <taxon>Micrococcaceae</taxon>
        <taxon>Micrococcus</taxon>
    </lineage>
</organism>
<keyword evidence="3" id="KW-1185">Reference proteome</keyword>
<keyword evidence="1" id="KW-0812">Transmembrane</keyword>
<feature type="transmembrane region" description="Helical" evidence="1">
    <location>
        <begin position="34"/>
        <end position="57"/>
    </location>
</feature>
<evidence type="ECO:0000313" key="3">
    <source>
        <dbReference type="Proteomes" id="UP000198881"/>
    </source>
</evidence>
<name>A0A1I7MQ33_9MICC</name>
<keyword evidence="1" id="KW-0472">Membrane</keyword>
<dbReference type="Proteomes" id="UP000198881">
    <property type="component" value="Unassembled WGS sequence"/>
</dbReference>
<feature type="transmembrane region" description="Helical" evidence="1">
    <location>
        <begin position="120"/>
        <end position="138"/>
    </location>
</feature>
<evidence type="ECO:0000256" key="1">
    <source>
        <dbReference type="SAM" id="Phobius"/>
    </source>
</evidence>
<dbReference type="OrthoDB" id="2082317at2"/>
<reference evidence="2 3" key="1">
    <citation type="submission" date="2016-10" db="EMBL/GenBank/DDBJ databases">
        <authorList>
            <person name="de Groot N.N."/>
        </authorList>
    </citation>
    <scope>NUCLEOTIDE SEQUENCE [LARGE SCALE GENOMIC DNA]</scope>
    <source>
        <strain evidence="2 3">CGMCC 1.7054</strain>
    </source>
</reference>
<feature type="transmembrane region" description="Helical" evidence="1">
    <location>
        <begin position="63"/>
        <end position="83"/>
    </location>
</feature>
<sequence>MILAAIIACEIGFWVAILAGLCARYLLHRPRLGAVLLALVPVIDLLLLALVTVDLLGGATASWHHGLAAVYIGLSVAYGRRMVQWADLRFRHRFASGPPPVRLTGWEHTRACWGNVLRTLLAVGIAAGLLAAMIAIVGDAGRTAALAGYFSILAVILAIDVLYAASYTIWPKRPGLAPSTLAERGA</sequence>
<evidence type="ECO:0000313" key="2">
    <source>
        <dbReference type="EMBL" id="SFV24042.1"/>
    </source>
</evidence>
<feature type="transmembrane region" description="Helical" evidence="1">
    <location>
        <begin position="144"/>
        <end position="165"/>
    </location>
</feature>
<gene>
    <name evidence="2" type="ORF">SAMN04487966_10978</name>
</gene>
<protein>
    <submittedName>
        <fullName evidence="2">Uncharacterized protein</fullName>
    </submittedName>
</protein>
<dbReference type="EMBL" id="FPCG01000009">
    <property type="protein sequence ID" value="SFV24042.1"/>
    <property type="molecule type" value="Genomic_DNA"/>
</dbReference>